<evidence type="ECO:0000256" key="1">
    <source>
        <dbReference type="SAM" id="Phobius"/>
    </source>
</evidence>
<comment type="caution">
    <text evidence="2">The sequence shown here is derived from an EMBL/GenBank/DDBJ whole genome shotgun (WGS) entry which is preliminary data.</text>
</comment>
<feature type="transmembrane region" description="Helical" evidence="1">
    <location>
        <begin position="12"/>
        <end position="29"/>
    </location>
</feature>
<protein>
    <submittedName>
        <fullName evidence="2">Uncharacterized protein</fullName>
    </submittedName>
</protein>
<sequence>MLNRFFGENEICGGGSWWIIILFFLFLAFGNNLEDIDLTTWIVFIIIILIFCSCDGFFGSCGGFDHQ</sequence>
<dbReference type="AlphaFoldDB" id="A0A645CN64"/>
<accession>A0A645CN64</accession>
<dbReference type="EMBL" id="VSSQ01028683">
    <property type="protein sequence ID" value="MPM78490.1"/>
    <property type="molecule type" value="Genomic_DNA"/>
</dbReference>
<gene>
    <name evidence="2" type="ORF">SDC9_125501</name>
</gene>
<feature type="transmembrane region" description="Helical" evidence="1">
    <location>
        <begin position="41"/>
        <end position="64"/>
    </location>
</feature>
<proteinExistence type="predicted"/>
<evidence type="ECO:0000313" key="2">
    <source>
        <dbReference type="EMBL" id="MPM78490.1"/>
    </source>
</evidence>
<name>A0A645CN64_9ZZZZ</name>
<keyword evidence="1" id="KW-0812">Transmembrane</keyword>
<reference evidence="2" key="1">
    <citation type="submission" date="2019-08" db="EMBL/GenBank/DDBJ databases">
        <authorList>
            <person name="Kucharzyk K."/>
            <person name="Murdoch R.W."/>
            <person name="Higgins S."/>
            <person name="Loffler F."/>
        </authorList>
    </citation>
    <scope>NUCLEOTIDE SEQUENCE</scope>
</reference>
<organism evidence="2">
    <name type="scientific">bioreactor metagenome</name>
    <dbReference type="NCBI Taxonomy" id="1076179"/>
    <lineage>
        <taxon>unclassified sequences</taxon>
        <taxon>metagenomes</taxon>
        <taxon>ecological metagenomes</taxon>
    </lineage>
</organism>
<keyword evidence="1" id="KW-1133">Transmembrane helix</keyword>
<keyword evidence="1" id="KW-0472">Membrane</keyword>